<evidence type="ECO:0000256" key="1">
    <source>
        <dbReference type="SAM" id="MobiDB-lite"/>
    </source>
</evidence>
<dbReference type="EMBL" id="KZ824643">
    <property type="protein sequence ID" value="RAK77265.1"/>
    <property type="molecule type" value="Genomic_DNA"/>
</dbReference>
<reference evidence="2 3" key="1">
    <citation type="submission" date="2018-02" db="EMBL/GenBank/DDBJ databases">
        <title>The genomes of Aspergillus section Nigri reveals drivers in fungal speciation.</title>
        <authorList>
            <consortium name="DOE Joint Genome Institute"/>
            <person name="Vesth T.C."/>
            <person name="Nybo J."/>
            <person name="Theobald S."/>
            <person name="Brandl J."/>
            <person name="Frisvad J.C."/>
            <person name="Nielsen K.F."/>
            <person name="Lyhne E.K."/>
            <person name="Kogle M.E."/>
            <person name="Kuo A."/>
            <person name="Riley R."/>
            <person name="Clum A."/>
            <person name="Nolan M."/>
            <person name="Lipzen A."/>
            <person name="Salamov A."/>
            <person name="Henrissat B."/>
            <person name="Wiebenga A."/>
            <person name="De vries R.P."/>
            <person name="Grigoriev I.V."/>
            <person name="Mortensen U.H."/>
            <person name="Andersen M.R."/>
            <person name="Baker S.E."/>
        </authorList>
    </citation>
    <scope>NUCLEOTIDE SEQUENCE [LARGE SCALE GENOMIC DNA]</scope>
    <source>
        <strain evidence="2 3">CBS 313.89</strain>
    </source>
</reference>
<dbReference type="VEuPathDB" id="FungiDB:BO72DRAFT_377965"/>
<feature type="region of interest" description="Disordered" evidence="1">
    <location>
        <begin position="22"/>
        <end position="49"/>
    </location>
</feature>
<name>A0A8G1VY17_9EURO</name>
<proteinExistence type="predicted"/>
<dbReference type="Proteomes" id="UP000249789">
    <property type="component" value="Unassembled WGS sequence"/>
</dbReference>
<dbReference type="AlphaFoldDB" id="A0A8G1VY17"/>
<feature type="compositionally biased region" description="Basic and acidic residues" evidence="1">
    <location>
        <begin position="28"/>
        <end position="49"/>
    </location>
</feature>
<organism evidence="2 3">
    <name type="scientific">Aspergillus fijiensis CBS 313.89</name>
    <dbReference type="NCBI Taxonomy" id="1448319"/>
    <lineage>
        <taxon>Eukaryota</taxon>
        <taxon>Fungi</taxon>
        <taxon>Dikarya</taxon>
        <taxon>Ascomycota</taxon>
        <taxon>Pezizomycotina</taxon>
        <taxon>Eurotiomycetes</taxon>
        <taxon>Eurotiomycetidae</taxon>
        <taxon>Eurotiales</taxon>
        <taxon>Aspergillaceae</taxon>
        <taxon>Aspergillus</taxon>
    </lineage>
</organism>
<protein>
    <submittedName>
        <fullName evidence="2">Uncharacterized protein</fullName>
    </submittedName>
</protein>
<gene>
    <name evidence="2" type="ORF">BO72DRAFT_377965</name>
</gene>
<sequence length="416" mass="47412">MLTSIQVYCTTSGIKVTRTITAAPSSPEAHDEARIPGDTETDDSWRSDDVPAHRQTDVYLIHEVCWHRLLEHFGPDELHLGSLFEALELSPYTPGHSHYAFTPDSHPSFWSTLQDQEIRREGRFGLPALEELMRFPTDPPRPAPYITKRRRIFSSRAFWKTRFEINGERGFLLPVLRNYFERKRKRRGQEEEGEIDWRLLYHCTCKLGCGWGFRLEIGTWEALRWVRDTALALRSERPRPLDFRGMGLHHYDNTLVRGTYREVVEIHAPVCQVAVSVLQETAGPSVTGLEFFFKDGSRAMLGYSCPEAREIHGETQWKQVGMPNPYFYPGVRVTIDIESFHGFSVRNHVAGGVAGVLILPGMGYSVGYLDTVERFSVGDYNLSPQPYYPAYSCLDEVYQVTAVSDVCPILAFVGAL</sequence>
<dbReference type="OrthoDB" id="5273847at2759"/>
<dbReference type="GeneID" id="63858619"/>
<evidence type="ECO:0000313" key="3">
    <source>
        <dbReference type="Proteomes" id="UP000249789"/>
    </source>
</evidence>
<evidence type="ECO:0000313" key="2">
    <source>
        <dbReference type="EMBL" id="RAK77265.1"/>
    </source>
</evidence>
<accession>A0A8G1VY17</accession>
<dbReference type="RefSeq" id="XP_040801275.1">
    <property type="nucleotide sequence ID" value="XM_040941286.1"/>
</dbReference>
<keyword evidence="3" id="KW-1185">Reference proteome</keyword>